<protein>
    <submittedName>
        <fullName evidence="1">YkgJ family cysteine cluster protein</fullName>
    </submittedName>
</protein>
<dbReference type="PANTHER" id="PTHR35866">
    <property type="entry name" value="PUTATIVE-RELATED"/>
    <property type="match status" value="1"/>
</dbReference>
<dbReference type="PANTHER" id="PTHR35866:SF2">
    <property type="entry name" value="YKGJ FAMILY CYSTEINE CLUSTER PROTEIN"/>
    <property type="match status" value="1"/>
</dbReference>
<dbReference type="AlphaFoldDB" id="A0A832YYX7"/>
<evidence type="ECO:0000313" key="2">
    <source>
        <dbReference type="Proteomes" id="UP000605805"/>
    </source>
</evidence>
<evidence type="ECO:0000313" key="1">
    <source>
        <dbReference type="EMBL" id="HIP56687.1"/>
    </source>
</evidence>
<dbReference type="Proteomes" id="UP000605805">
    <property type="component" value="Unassembled WGS sequence"/>
</dbReference>
<sequence>MVFEHTFCQYCLRCCINTEMILLRSDIERISRYGFDPTHFAEKRGRFIKLKNVDNHCVFLDPQSRRCTIYEIRPLGCRLYPLIYVEGIGVTLDSECPLSRYWMSRCDELETGLKQLEEFLMRLEIEYRYRVDWRLFNSSKASLLSMCKDHRYLSPSTP</sequence>
<reference evidence="1" key="1">
    <citation type="journal article" date="2020" name="ISME J.">
        <title>Gammaproteobacteria mediating utilization of methyl-, sulfur- and petroleum organic compounds in deep ocean hydrothermal plumes.</title>
        <authorList>
            <person name="Zhou Z."/>
            <person name="Liu Y."/>
            <person name="Pan J."/>
            <person name="Cron B.R."/>
            <person name="Toner B.M."/>
            <person name="Anantharaman K."/>
            <person name="Breier J.A."/>
            <person name="Dick G.J."/>
            <person name="Li M."/>
        </authorList>
    </citation>
    <scope>NUCLEOTIDE SEQUENCE</scope>
    <source>
        <strain evidence="1">SZUA-1435</strain>
    </source>
</reference>
<comment type="caution">
    <text evidence="1">The sequence shown here is derived from an EMBL/GenBank/DDBJ whole genome shotgun (WGS) entry which is preliminary data.</text>
</comment>
<name>A0A832YYX7_9CREN</name>
<dbReference type="InterPro" id="IPR005358">
    <property type="entry name" value="Puta_zinc/iron-chelating_dom"/>
</dbReference>
<gene>
    <name evidence="1" type="ORF">EYH02_01240</name>
</gene>
<proteinExistence type="predicted"/>
<dbReference type="Pfam" id="PF03692">
    <property type="entry name" value="CxxCxxCC"/>
    <property type="match status" value="1"/>
</dbReference>
<organism evidence="1 2">
    <name type="scientific">Ignisphaera aggregans</name>
    <dbReference type="NCBI Taxonomy" id="334771"/>
    <lineage>
        <taxon>Archaea</taxon>
        <taxon>Thermoproteota</taxon>
        <taxon>Thermoprotei</taxon>
        <taxon>Desulfurococcales</taxon>
        <taxon>Desulfurococcaceae</taxon>
        <taxon>Ignisphaera</taxon>
    </lineage>
</organism>
<dbReference type="EMBL" id="DQTV01000029">
    <property type="protein sequence ID" value="HIP56687.1"/>
    <property type="molecule type" value="Genomic_DNA"/>
</dbReference>
<accession>A0A832YYX7</accession>